<dbReference type="InterPro" id="IPR003439">
    <property type="entry name" value="ABC_transporter-like_ATP-bd"/>
</dbReference>
<evidence type="ECO:0000259" key="13">
    <source>
        <dbReference type="PROSITE" id="PS50929"/>
    </source>
</evidence>
<dbReference type="PANTHER" id="PTHR24221">
    <property type="entry name" value="ATP-BINDING CASSETTE SUB-FAMILY B"/>
    <property type="match status" value="1"/>
</dbReference>
<keyword evidence="5" id="KW-0547">Nucleotide-binding</keyword>
<evidence type="ECO:0000256" key="3">
    <source>
        <dbReference type="ARBA" id="ARBA00022475"/>
    </source>
</evidence>
<protein>
    <submittedName>
        <fullName evidence="14">Iron import ATP-binding/permease protein IrtB</fullName>
        <ecNumber evidence="14">3.6.3.-</ecNumber>
    </submittedName>
</protein>
<evidence type="ECO:0000259" key="12">
    <source>
        <dbReference type="PROSITE" id="PS50893"/>
    </source>
</evidence>
<keyword evidence="15" id="KW-1185">Reference proteome</keyword>
<dbReference type="Proteomes" id="UP000693892">
    <property type="component" value="Unassembled WGS sequence"/>
</dbReference>
<dbReference type="PROSITE" id="PS50893">
    <property type="entry name" value="ABC_TRANSPORTER_2"/>
    <property type="match status" value="1"/>
</dbReference>
<feature type="transmembrane region" description="Helical" evidence="11">
    <location>
        <begin position="124"/>
        <end position="145"/>
    </location>
</feature>
<sequence length="627" mass="65814">MIRTLLALLPAGSRRTVLGQILLTIAGLLLRAAGTVLLVPLVAALFSGDPGTAWPWLGALAAVTAVGWAVDTWAARFAFALGFGLLDTGQRIVADRLSAVRLGWFDAERTAVARQAVAATGPDLVGIIVYLFSPLIGALLLPLFIATGLFVISWPLGLAALAGVPILLGAFALAGRLSRRADRAASEANARLTERIVEFARTQPALRAARRVEPERSLAGAALAAQHGATMRLLLLQIPGQLIFGIASQAALLLLAGSTVMLTMRGELSIPAAIALIVVIVRYLEPFTVLAELSPGIETCIGALRRIREVLEAPVDSADSPARTASVATSGETSSETPDEILDETSDERGTATSSTAGGAARIEASAAPRIEPRIAPRIELRGIRFGYGSQRTDRQVFDGFDLVLEPGTTTAIVGPSGSGKSTLLTLIAGLHAPEAGSIAVDGIDVSTLDLDARRDLVSVVFQHPYLFDGDIRQNVLVGDPAAGSDDLDRVARLARVDTLLARLSDVWESRVGEAGSSLSGGERQRVSIARALLKPAPVLLVDEATSALDAENEAAVAAALAADPVPRTRMIVAHRLSSIRAADRVVFLEAGRIVEDGAIGELLEAQGRFAEFWRQQHAAGAWRLGA</sequence>
<comment type="similarity">
    <text evidence="9">Belongs to the ABC transporter superfamily. Lipid exporter (TC 3.A.1.106) family.</text>
</comment>
<dbReference type="GO" id="GO:0034040">
    <property type="term" value="F:ATPase-coupled lipid transmembrane transporter activity"/>
    <property type="evidence" value="ECO:0007669"/>
    <property type="project" value="TreeGrafter"/>
</dbReference>
<feature type="transmembrane region" description="Helical" evidence="11">
    <location>
        <begin position="53"/>
        <end position="70"/>
    </location>
</feature>
<feature type="compositionally biased region" description="Low complexity" evidence="10">
    <location>
        <begin position="351"/>
        <end position="363"/>
    </location>
</feature>
<evidence type="ECO:0000313" key="15">
    <source>
        <dbReference type="Proteomes" id="UP000693892"/>
    </source>
</evidence>
<organism evidence="14 15">
    <name type="scientific">Leucobacter soli</name>
    <dbReference type="NCBI Taxonomy" id="2812850"/>
    <lineage>
        <taxon>Bacteria</taxon>
        <taxon>Bacillati</taxon>
        <taxon>Actinomycetota</taxon>
        <taxon>Actinomycetes</taxon>
        <taxon>Micrococcales</taxon>
        <taxon>Microbacteriaceae</taxon>
        <taxon>Leucobacter</taxon>
    </lineage>
</organism>
<dbReference type="PANTHER" id="PTHR24221:SF654">
    <property type="entry name" value="ATP-BINDING CASSETTE SUB-FAMILY B MEMBER 6"/>
    <property type="match status" value="1"/>
</dbReference>
<feature type="region of interest" description="Disordered" evidence="10">
    <location>
        <begin position="318"/>
        <end position="363"/>
    </location>
</feature>
<dbReference type="RefSeq" id="WP_218115648.1">
    <property type="nucleotide sequence ID" value="NZ_CAJVAP010000020.1"/>
</dbReference>
<feature type="compositionally biased region" description="Polar residues" evidence="10">
    <location>
        <begin position="326"/>
        <end position="336"/>
    </location>
</feature>
<keyword evidence="14" id="KW-0378">Hydrolase</keyword>
<comment type="subcellular location">
    <subcellularLocation>
        <location evidence="1">Cell membrane</location>
        <topology evidence="1">Multi-pass membrane protein</topology>
    </subcellularLocation>
</comment>
<evidence type="ECO:0000256" key="5">
    <source>
        <dbReference type="ARBA" id="ARBA00022741"/>
    </source>
</evidence>
<dbReference type="AlphaFoldDB" id="A0A916K1G3"/>
<dbReference type="SMART" id="SM00382">
    <property type="entry name" value="AAA"/>
    <property type="match status" value="1"/>
</dbReference>
<dbReference type="InterPro" id="IPR003593">
    <property type="entry name" value="AAA+_ATPase"/>
</dbReference>
<dbReference type="PROSITE" id="PS50929">
    <property type="entry name" value="ABC_TM1F"/>
    <property type="match status" value="1"/>
</dbReference>
<evidence type="ECO:0000256" key="6">
    <source>
        <dbReference type="ARBA" id="ARBA00022840"/>
    </source>
</evidence>
<accession>A0A916K1G3</accession>
<dbReference type="InterPro" id="IPR017871">
    <property type="entry name" value="ABC_transporter-like_CS"/>
</dbReference>
<feature type="transmembrane region" description="Helical" evidence="11">
    <location>
        <begin position="151"/>
        <end position="174"/>
    </location>
</feature>
<keyword evidence="8 11" id="KW-0472">Membrane</keyword>
<keyword evidence="3" id="KW-1003">Cell membrane</keyword>
<evidence type="ECO:0000313" key="14">
    <source>
        <dbReference type="EMBL" id="CAG7614760.1"/>
    </source>
</evidence>
<reference evidence="14" key="1">
    <citation type="submission" date="2021-06" db="EMBL/GenBank/DDBJ databases">
        <authorList>
            <person name="Criscuolo A."/>
        </authorList>
    </citation>
    <scope>NUCLEOTIDE SEQUENCE</scope>
    <source>
        <strain evidence="14">CIP111803</strain>
    </source>
</reference>
<comment type="caution">
    <text evidence="14">The sequence shown here is derived from an EMBL/GenBank/DDBJ whole genome shotgun (WGS) entry which is preliminary data.</text>
</comment>
<evidence type="ECO:0000256" key="11">
    <source>
        <dbReference type="SAM" id="Phobius"/>
    </source>
</evidence>
<evidence type="ECO:0000256" key="2">
    <source>
        <dbReference type="ARBA" id="ARBA00022448"/>
    </source>
</evidence>
<dbReference type="GO" id="GO:0140359">
    <property type="term" value="F:ABC-type transporter activity"/>
    <property type="evidence" value="ECO:0007669"/>
    <property type="project" value="InterPro"/>
</dbReference>
<dbReference type="InterPro" id="IPR039421">
    <property type="entry name" value="Type_1_exporter"/>
</dbReference>
<dbReference type="EMBL" id="CAJVAP010000020">
    <property type="protein sequence ID" value="CAG7614760.1"/>
    <property type="molecule type" value="Genomic_DNA"/>
</dbReference>
<evidence type="ECO:0000256" key="8">
    <source>
        <dbReference type="ARBA" id="ARBA00023136"/>
    </source>
</evidence>
<dbReference type="GO" id="GO:0005886">
    <property type="term" value="C:plasma membrane"/>
    <property type="evidence" value="ECO:0007669"/>
    <property type="project" value="UniProtKB-SubCell"/>
</dbReference>
<feature type="domain" description="ABC transmembrane type-1" evidence="13">
    <location>
        <begin position="21"/>
        <end position="299"/>
    </location>
</feature>
<keyword evidence="6 14" id="KW-0067">ATP-binding</keyword>
<keyword evidence="7 11" id="KW-1133">Transmembrane helix</keyword>
<dbReference type="EC" id="3.6.3.-" evidence="14"/>
<evidence type="ECO:0000256" key="1">
    <source>
        <dbReference type="ARBA" id="ARBA00004651"/>
    </source>
</evidence>
<feature type="domain" description="ABC transporter" evidence="12">
    <location>
        <begin position="379"/>
        <end position="616"/>
    </location>
</feature>
<dbReference type="PROSITE" id="PS00211">
    <property type="entry name" value="ABC_TRANSPORTER_1"/>
    <property type="match status" value="1"/>
</dbReference>
<dbReference type="Pfam" id="PF00005">
    <property type="entry name" value="ABC_tran"/>
    <property type="match status" value="1"/>
</dbReference>
<evidence type="ECO:0000256" key="10">
    <source>
        <dbReference type="SAM" id="MobiDB-lite"/>
    </source>
</evidence>
<evidence type="ECO:0000256" key="4">
    <source>
        <dbReference type="ARBA" id="ARBA00022692"/>
    </source>
</evidence>
<dbReference type="GO" id="GO:0005524">
    <property type="term" value="F:ATP binding"/>
    <property type="evidence" value="ECO:0007669"/>
    <property type="project" value="UniProtKB-KW"/>
</dbReference>
<keyword evidence="4 11" id="KW-0812">Transmembrane</keyword>
<feature type="transmembrane region" description="Helical" evidence="11">
    <location>
        <begin position="242"/>
        <end position="262"/>
    </location>
</feature>
<proteinExistence type="inferred from homology"/>
<evidence type="ECO:0000256" key="9">
    <source>
        <dbReference type="ARBA" id="ARBA00061644"/>
    </source>
</evidence>
<keyword evidence="2" id="KW-0813">Transport</keyword>
<feature type="transmembrane region" description="Helical" evidence="11">
    <location>
        <begin position="21"/>
        <end position="47"/>
    </location>
</feature>
<dbReference type="GO" id="GO:0016887">
    <property type="term" value="F:ATP hydrolysis activity"/>
    <property type="evidence" value="ECO:0007669"/>
    <property type="project" value="InterPro"/>
</dbReference>
<dbReference type="FunFam" id="3.40.50.300:FF:000299">
    <property type="entry name" value="ABC transporter ATP-binding protein/permease"/>
    <property type="match status" value="1"/>
</dbReference>
<gene>
    <name evidence="14" type="primary">irtB</name>
    <name evidence="14" type="ORF">LEUCIP111803_01815</name>
</gene>
<evidence type="ECO:0000256" key="7">
    <source>
        <dbReference type="ARBA" id="ARBA00022989"/>
    </source>
</evidence>
<feature type="compositionally biased region" description="Acidic residues" evidence="10">
    <location>
        <begin position="337"/>
        <end position="346"/>
    </location>
</feature>
<name>A0A916K1G3_9MICO</name>
<dbReference type="InterPro" id="IPR011527">
    <property type="entry name" value="ABC1_TM_dom"/>
</dbReference>